<evidence type="ECO:0008006" key="5">
    <source>
        <dbReference type="Google" id="ProtNLM"/>
    </source>
</evidence>
<protein>
    <recommendedName>
        <fullName evidence="5">Biotin/lipoyl-binding protein</fullName>
    </recommendedName>
</protein>
<name>A0ABR8QSM2_9BACI</name>
<keyword evidence="2" id="KW-0472">Membrane</keyword>
<evidence type="ECO:0000313" key="3">
    <source>
        <dbReference type="EMBL" id="MBD7938536.1"/>
    </source>
</evidence>
<keyword evidence="4" id="KW-1185">Reference proteome</keyword>
<feature type="transmembrane region" description="Helical" evidence="2">
    <location>
        <begin position="6"/>
        <end position="25"/>
    </location>
</feature>
<dbReference type="EMBL" id="JACSQT010000008">
    <property type="protein sequence ID" value="MBD7938536.1"/>
    <property type="molecule type" value="Genomic_DNA"/>
</dbReference>
<dbReference type="RefSeq" id="WP_191815844.1">
    <property type="nucleotide sequence ID" value="NZ_JACSQT010000008.1"/>
</dbReference>
<evidence type="ECO:0000313" key="4">
    <source>
        <dbReference type="Proteomes" id="UP000657931"/>
    </source>
</evidence>
<sequence length="149" mass="17257">MKWKLITTLALSISIFLSVNIVLIFKGGKDISRVNYITKWISVKEQDLLEIIPSVDVFIPKEEQHIYYNSSNGSFDRFLVQKGESVEPGTELFQYSPNELNATRESYQAEIDRLRKEITSIDQHISEMTRIKPSSKKASWKMKSKNIKI</sequence>
<gene>
    <name evidence="3" type="ORF">H9655_15980</name>
</gene>
<proteinExistence type="predicted"/>
<organism evidence="3 4">
    <name type="scientific">Cytobacillus stercorigallinarum</name>
    <dbReference type="NCBI Taxonomy" id="2762240"/>
    <lineage>
        <taxon>Bacteria</taxon>
        <taxon>Bacillati</taxon>
        <taxon>Bacillota</taxon>
        <taxon>Bacilli</taxon>
        <taxon>Bacillales</taxon>
        <taxon>Bacillaceae</taxon>
        <taxon>Cytobacillus</taxon>
    </lineage>
</organism>
<reference evidence="3 4" key="1">
    <citation type="submission" date="2020-08" db="EMBL/GenBank/DDBJ databases">
        <title>A Genomic Blueprint of the Chicken Gut Microbiome.</title>
        <authorList>
            <person name="Gilroy R."/>
            <person name="Ravi A."/>
            <person name="Getino M."/>
            <person name="Pursley I."/>
            <person name="Horton D.L."/>
            <person name="Alikhan N.-F."/>
            <person name="Baker D."/>
            <person name="Gharbi K."/>
            <person name="Hall N."/>
            <person name="Watson M."/>
            <person name="Adriaenssens E.M."/>
            <person name="Foster-Nyarko E."/>
            <person name="Jarju S."/>
            <person name="Secka A."/>
            <person name="Antonio M."/>
            <person name="Oren A."/>
            <person name="Chaudhuri R."/>
            <person name="La Ragione R.M."/>
            <person name="Hildebrand F."/>
            <person name="Pallen M.J."/>
        </authorList>
    </citation>
    <scope>NUCLEOTIDE SEQUENCE [LARGE SCALE GENOMIC DNA]</scope>
    <source>
        <strain evidence="3 4">Sa5YUA1</strain>
    </source>
</reference>
<evidence type="ECO:0000256" key="2">
    <source>
        <dbReference type="SAM" id="Phobius"/>
    </source>
</evidence>
<keyword evidence="1" id="KW-0175">Coiled coil</keyword>
<keyword evidence="2" id="KW-1133">Transmembrane helix</keyword>
<comment type="caution">
    <text evidence="3">The sequence shown here is derived from an EMBL/GenBank/DDBJ whole genome shotgun (WGS) entry which is preliminary data.</text>
</comment>
<feature type="coiled-coil region" evidence="1">
    <location>
        <begin position="97"/>
        <end position="124"/>
    </location>
</feature>
<evidence type="ECO:0000256" key="1">
    <source>
        <dbReference type="SAM" id="Coils"/>
    </source>
</evidence>
<dbReference type="Proteomes" id="UP000657931">
    <property type="component" value="Unassembled WGS sequence"/>
</dbReference>
<keyword evidence="2" id="KW-0812">Transmembrane</keyword>
<accession>A0ABR8QSM2</accession>